<proteinExistence type="inferred from homology"/>
<keyword evidence="3" id="KW-0732">Signal</keyword>
<dbReference type="InterPro" id="IPR039424">
    <property type="entry name" value="SBP_5"/>
</dbReference>
<dbReference type="PANTHER" id="PTHR30290">
    <property type="entry name" value="PERIPLASMIC BINDING COMPONENT OF ABC TRANSPORTER"/>
    <property type="match status" value="1"/>
</dbReference>
<evidence type="ECO:0000256" key="2">
    <source>
        <dbReference type="ARBA" id="ARBA00022448"/>
    </source>
</evidence>
<dbReference type="Gene3D" id="3.90.76.10">
    <property type="entry name" value="Dipeptide-binding Protein, Domain 1"/>
    <property type="match status" value="1"/>
</dbReference>
<dbReference type="InterPro" id="IPR000914">
    <property type="entry name" value="SBP_5_dom"/>
</dbReference>
<feature type="domain" description="Solute-binding protein family 5" evidence="4">
    <location>
        <begin position="89"/>
        <end position="439"/>
    </location>
</feature>
<dbReference type="PANTHER" id="PTHR30290:SF9">
    <property type="entry name" value="OLIGOPEPTIDE-BINDING PROTEIN APPA"/>
    <property type="match status" value="1"/>
</dbReference>
<dbReference type="Proteomes" id="UP000043699">
    <property type="component" value="Unassembled WGS sequence"/>
</dbReference>
<evidence type="ECO:0000313" key="5">
    <source>
        <dbReference type="EMBL" id="CEG21305.1"/>
    </source>
</evidence>
<keyword evidence="6" id="KW-1185">Reference proteome</keyword>
<dbReference type="Gene3D" id="3.10.105.10">
    <property type="entry name" value="Dipeptide-binding Protein, Domain 3"/>
    <property type="match status" value="1"/>
</dbReference>
<name>A0A098EHP0_9BACL</name>
<dbReference type="AlphaFoldDB" id="A0A098EHP0"/>
<gene>
    <name evidence="5" type="primary">gsiB</name>
    <name evidence="5" type="ORF">BN1080_00212</name>
</gene>
<dbReference type="GO" id="GO:0015833">
    <property type="term" value="P:peptide transport"/>
    <property type="evidence" value="ECO:0007669"/>
    <property type="project" value="TreeGrafter"/>
</dbReference>
<evidence type="ECO:0000313" key="6">
    <source>
        <dbReference type="Proteomes" id="UP000043699"/>
    </source>
</evidence>
<dbReference type="EMBL" id="CCXS01000001">
    <property type="protein sequence ID" value="CEG21305.1"/>
    <property type="molecule type" value="Genomic_DNA"/>
</dbReference>
<evidence type="ECO:0000256" key="1">
    <source>
        <dbReference type="ARBA" id="ARBA00005695"/>
    </source>
</evidence>
<dbReference type="InterPro" id="IPR030678">
    <property type="entry name" value="Peptide/Ni-bd"/>
</dbReference>
<dbReference type="GO" id="GO:0043190">
    <property type="term" value="C:ATP-binding cassette (ABC) transporter complex"/>
    <property type="evidence" value="ECO:0007669"/>
    <property type="project" value="InterPro"/>
</dbReference>
<reference evidence="5 6" key="1">
    <citation type="submission" date="2014-09" db="EMBL/GenBank/DDBJ databases">
        <authorList>
            <person name="Urmite Genomes Urmite Genomes"/>
        </authorList>
    </citation>
    <scope>NUCLEOTIDE SEQUENCE [LARGE SCALE GENOMIC DNA]</scope>
    <source>
        <strain evidence="5 6">ES2</strain>
    </source>
</reference>
<dbReference type="Gene3D" id="3.40.190.10">
    <property type="entry name" value="Periplasmic binding protein-like II"/>
    <property type="match status" value="1"/>
</dbReference>
<dbReference type="PROSITE" id="PS51257">
    <property type="entry name" value="PROKAR_LIPOPROTEIN"/>
    <property type="match status" value="1"/>
</dbReference>
<organism evidence="5 6">
    <name type="scientific">Planococcus massiliensis</name>
    <dbReference type="NCBI Taxonomy" id="1499687"/>
    <lineage>
        <taxon>Bacteria</taxon>
        <taxon>Bacillati</taxon>
        <taxon>Bacillota</taxon>
        <taxon>Bacilli</taxon>
        <taxon>Bacillales</taxon>
        <taxon>Caryophanaceae</taxon>
        <taxon>Planococcus</taxon>
    </lineage>
</organism>
<evidence type="ECO:0000256" key="3">
    <source>
        <dbReference type="ARBA" id="ARBA00022729"/>
    </source>
</evidence>
<keyword evidence="2" id="KW-0813">Transport</keyword>
<dbReference type="Pfam" id="PF00496">
    <property type="entry name" value="SBP_bac_5"/>
    <property type="match status" value="1"/>
</dbReference>
<dbReference type="STRING" id="1499687.BN1080_00212"/>
<sequence>MKKYWIIFLTVLGIILLSACSESTIPEGAENTNSGSSGSTAPAEGQEVIYGSTTDAVGLSPTLTNDSASSSVISQVYETLFERDPETLELVPKLAESFENPDELTWTIKLKEGITFQDGTPFNAEAVKYTFDKLRDPATAAPRASLLEPVEEITAVDETTVEIKTKYPYGSMVAALSHSNASIISPAADEKQDLMKEPVGTGPFKFVSWSTGDQIVLEKNEDYWGGAPSLSKVTFKVVPEVSTAISMLQTGEINFLDALPGEQLSRIEAIKNVEVTKQEGTPVYWLSPNHSTERGQNPEFRKAIAAAVDRDAIVEQMNGLAVRNDSIIGPKLFGYSEAASSGATAYDPEAAKKLVEENGFGDEPVKLLAANRGTFVQMAEIVQSQLTEAGFKVEIETMEWATFLDTARAGNYDLTFLSWSNVTGDGSEMLYPNFHSDNVGVSNMSQYSNPEFDQLVEQSRTTVDQAEREKYLNQANGILLKEDVAVVMYHGVVTSATDQSIKGLQMDPNGQWSLYNVTRE</sequence>
<dbReference type="PIRSF" id="PIRSF002741">
    <property type="entry name" value="MppA"/>
    <property type="match status" value="1"/>
</dbReference>
<evidence type="ECO:0000259" key="4">
    <source>
        <dbReference type="Pfam" id="PF00496"/>
    </source>
</evidence>
<dbReference type="GO" id="GO:1904680">
    <property type="term" value="F:peptide transmembrane transporter activity"/>
    <property type="evidence" value="ECO:0007669"/>
    <property type="project" value="TreeGrafter"/>
</dbReference>
<dbReference type="GO" id="GO:0042597">
    <property type="term" value="C:periplasmic space"/>
    <property type="evidence" value="ECO:0007669"/>
    <property type="project" value="UniProtKB-ARBA"/>
</dbReference>
<protein>
    <submittedName>
        <fullName evidence="5">Glutathione-binding protein GsiB</fullName>
    </submittedName>
</protein>
<accession>A0A098EHP0</accession>
<dbReference type="SUPFAM" id="SSF53850">
    <property type="entry name" value="Periplasmic binding protein-like II"/>
    <property type="match status" value="1"/>
</dbReference>
<dbReference type="RefSeq" id="WP_199876566.1">
    <property type="nucleotide sequence ID" value="NZ_CCXS01000001.1"/>
</dbReference>
<comment type="similarity">
    <text evidence="1">Belongs to the bacterial solute-binding protein 5 family.</text>
</comment>